<accession>A0A2C6ZMR0</accession>
<evidence type="ECO:0000313" key="2">
    <source>
        <dbReference type="EMBL" id="SBN37908.1"/>
    </source>
</evidence>
<evidence type="ECO:0008006" key="3">
    <source>
        <dbReference type="Google" id="ProtNLM"/>
    </source>
</evidence>
<gene>
    <name evidence="2" type="ORF">PFR_JS10_265</name>
</gene>
<name>A0A2C6ZMR0_9ACTN</name>
<sequence>MMRSGVRCRVGSVFVAALGCALVLTGCSSGQKSGNLDGVAVSEEFSREAASLSWPDGFPIPSPRYQEMDHPTVPGRSPGRAQPGVGMSDADSAWFCAWEEYYLADPSTNAERAVENMRKLRGLHVYQAAGNDGTRAFYDNIINSAELGDAGLVQRSVQGCSS</sequence>
<dbReference type="PROSITE" id="PS51257">
    <property type="entry name" value="PROKAR_LIPOPROTEIN"/>
    <property type="match status" value="1"/>
</dbReference>
<proteinExistence type="predicted"/>
<dbReference type="AlphaFoldDB" id="A0A2C6ZMR0"/>
<dbReference type="EMBL" id="LT576035">
    <property type="protein sequence ID" value="SBN37908.1"/>
    <property type="molecule type" value="Genomic_DNA"/>
</dbReference>
<evidence type="ECO:0000256" key="1">
    <source>
        <dbReference type="SAM" id="MobiDB-lite"/>
    </source>
</evidence>
<reference evidence="2" key="1">
    <citation type="submission" date="2016-05" db="EMBL/GenBank/DDBJ databases">
        <authorList>
            <person name="Lavstsen T."/>
            <person name="Jespersen J.S."/>
        </authorList>
    </citation>
    <scope>NUCLEOTIDE SEQUENCE</scope>
    <source>
        <strain evidence="2">PFRJS10</strain>
    </source>
</reference>
<feature type="region of interest" description="Disordered" evidence="1">
    <location>
        <begin position="61"/>
        <end position="85"/>
    </location>
</feature>
<organism evidence="2">
    <name type="scientific">Propionibacterium freudenreichii</name>
    <dbReference type="NCBI Taxonomy" id="1744"/>
    <lineage>
        <taxon>Bacteria</taxon>
        <taxon>Bacillati</taxon>
        <taxon>Actinomycetota</taxon>
        <taxon>Actinomycetes</taxon>
        <taxon>Propionibacteriales</taxon>
        <taxon>Propionibacteriaceae</taxon>
        <taxon>Propionibacterium</taxon>
    </lineage>
</organism>
<protein>
    <recommendedName>
        <fullName evidence="3">Lipoprotein</fullName>
    </recommendedName>
</protein>